<reference evidence="2 3" key="1">
    <citation type="submission" date="2021-06" db="EMBL/GenBank/DDBJ databases">
        <authorList>
            <person name="Palmer J.M."/>
        </authorList>
    </citation>
    <scope>NUCLEOTIDE SEQUENCE [LARGE SCALE GENOMIC DNA]</scope>
    <source>
        <strain evidence="2 3">CL_MEX2019</strain>
        <tissue evidence="2">Muscle</tissue>
    </source>
</reference>
<organism evidence="2 3">
    <name type="scientific">Characodon lateralis</name>
    <dbReference type="NCBI Taxonomy" id="208331"/>
    <lineage>
        <taxon>Eukaryota</taxon>
        <taxon>Metazoa</taxon>
        <taxon>Chordata</taxon>
        <taxon>Craniata</taxon>
        <taxon>Vertebrata</taxon>
        <taxon>Euteleostomi</taxon>
        <taxon>Actinopterygii</taxon>
        <taxon>Neopterygii</taxon>
        <taxon>Teleostei</taxon>
        <taxon>Neoteleostei</taxon>
        <taxon>Acanthomorphata</taxon>
        <taxon>Ovalentaria</taxon>
        <taxon>Atherinomorphae</taxon>
        <taxon>Cyprinodontiformes</taxon>
        <taxon>Goodeidae</taxon>
        <taxon>Characodon</taxon>
    </lineage>
</organism>
<gene>
    <name evidence="2" type="ORF">CHARACLAT_015155</name>
</gene>
<accession>A0ABU7DGS6</accession>
<evidence type="ECO:0000313" key="2">
    <source>
        <dbReference type="EMBL" id="MED6274317.1"/>
    </source>
</evidence>
<dbReference type="EMBL" id="JAHUTJ010025757">
    <property type="protein sequence ID" value="MED6274317.1"/>
    <property type="molecule type" value="Genomic_DNA"/>
</dbReference>
<evidence type="ECO:0000256" key="1">
    <source>
        <dbReference type="SAM" id="MobiDB-lite"/>
    </source>
</evidence>
<name>A0ABU7DGS6_9TELE</name>
<keyword evidence="3" id="KW-1185">Reference proteome</keyword>
<protein>
    <submittedName>
        <fullName evidence="2">Uncharacterized protein</fullName>
    </submittedName>
</protein>
<dbReference type="Proteomes" id="UP001352852">
    <property type="component" value="Unassembled WGS sequence"/>
</dbReference>
<evidence type="ECO:0000313" key="3">
    <source>
        <dbReference type="Proteomes" id="UP001352852"/>
    </source>
</evidence>
<comment type="caution">
    <text evidence="2">The sequence shown here is derived from an EMBL/GenBank/DDBJ whole genome shotgun (WGS) entry which is preliminary data.</text>
</comment>
<sequence length="108" mass="11603">MNKLGGYANRGSKKNIQKAEAGQKMGEDQGESGGVSDQDASWVPPFGSFSKQVSLGGDPKAEQELTGGAKSLFWPGEILKSPRITGECCWEEKCLCYPLLLPLQAVLQ</sequence>
<proteinExistence type="predicted"/>
<feature type="region of interest" description="Disordered" evidence="1">
    <location>
        <begin position="1"/>
        <end position="41"/>
    </location>
</feature>